<evidence type="ECO:0000256" key="6">
    <source>
        <dbReference type="ARBA" id="ARBA00022691"/>
    </source>
</evidence>
<dbReference type="SFLD" id="SFLDS00029">
    <property type="entry name" value="Radical_SAM"/>
    <property type="match status" value="1"/>
</dbReference>
<dbReference type="PIRSF" id="PIRSF000368">
    <property type="entry name" value="NrdG"/>
    <property type="match status" value="1"/>
</dbReference>
<accession>A0A2S0M7Q5</accession>
<dbReference type="PANTHER" id="PTHR30352">
    <property type="entry name" value="PYRUVATE FORMATE-LYASE-ACTIVATING ENZYME"/>
    <property type="match status" value="1"/>
</dbReference>
<dbReference type="PROSITE" id="PS01087">
    <property type="entry name" value="RADICAL_ACTIVATING"/>
    <property type="match status" value="1"/>
</dbReference>
<dbReference type="CDD" id="cd01335">
    <property type="entry name" value="Radical_SAM"/>
    <property type="match status" value="1"/>
</dbReference>
<gene>
    <name evidence="13" type="ORF">C6Y28_07730</name>
</gene>
<keyword evidence="7" id="KW-0479">Metal-binding</keyword>
<organism evidence="13 14">
    <name type="scientific">Megasphaera elsdenii</name>
    <dbReference type="NCBI Taxonomy" id="907"/>
    <lineage>
        <taxon>Bacteria</taxon>
        <taxon>Bacillati</taxon>
        <taxon>Bacillota</taxon>
        <taxon>Negativicutes</taxon>
        <taxon>Veillonellales</taxon>
        <taxon>Veillonellaceae</taxon>
        <taxon>Megasphaera</taxon>
    </lineage>
</organism>
<dbReference type="SFLD" id="SFLDF00299">
    <property type="entry name" value="anaerobic_ribonucleoside-triph"/>
    <property type="match status" value="1"/>
</dbReference>
<evidence type="ECO:0000256" key="5">
    <source>
        <dbReference type="ARBA" id="ARBA00022485"/>
    </source>
</evidence>
<keyword evidence="10" id="KW-0411">Iron-sulfur</keyword>
<keyword evidence="8 12" id="KW-0560">Oxidoreductase</keyword>
<dbReference type="RefSeq" id="WP_051525014.1">
    <property type="nucleotide sequence ID" value="NZ_CP027569.1"/>
</dbReference>
<comment type="catalytic activity">
    <reaction evidence="11">
        <text>glycyl-[protein] + reduced [flavodoxin] + S-adenosyl-L-methionine = glycin-2-yl radical-[protein] + semiquinone [flavodoxin] + 5'-deoxyadenosine + L-methionine + H(+)</text>
        <dbReference type="Rhea" id="RHEA:61976"/>
        <dbReference type="Rhea" id="RHEA-COMP:10622"/>
        <dbReference type="Rhea" id="RHEA-COMP:14480"/>
        <dbReference type="Rhea" id="RHEA-COMP:15993"/>
        <dbReference type="Rhea" id="RHEA-COMP:15994"/>
        <dbReference type="ChEBI" id="CHEBI:15378"/>
        <dbReference type="ChEBI" id="CHEBI:17319"/>
        <dbReference type="ChEBI" id="CHEBI:29947"/>
        <dbReference type="ChEBI" id="CHEBI:32722"/>
        <dbReference type="ChEBI" id="CHEBI:57618"/>
        <dbReference type="ChEBI" id="CHEBI:57844"/>
        <dbReference type="ChEBI" id="CHEBI:59789"/>
        <dbReference type="ChEBI" id="CHEBI:140311"/>
    </reaction>
</comment>
<evidence type="ECO:0000256" key="4">
    <source>
        <dbReference type="ARBA" id="ARBA00014281"/>
    </source>
</evidence>
<dbReference type="GO" id="GO:0043365">
    <property type="term" value="F:[formate-C-acetyltransferase]-activating enzyme activity"/>
    <property type="evidence" value="ECO:0007669"/>
    <property type="project" value="InterPro"/>
</dbReference>
<dbReference type="AlphaFoldDB" id="A0A2S0M7Q5"/>
<dbReference type="PANTHER" id="PTHR30352:SF2">
    <property type="entry name" value="ANAEROBIC RIBONUCLEOSIDE-TRIPHOSPHATE REDUCTASE-ACTIVATING PROTEIN"/>
    <property type="match status" value="1"/>
</dbReference>
<comment type="function">
    <text evidence="2 12">Activation of anaerobic ribonucleoside-triphosphate reductase under anaerobic conditions by generation of an organic free radical, using S-adenosylmethionine and reduced flavodoxin as cosubstrates to produce 5'-deoxy-adenosine.</text>
</comment>
<comment type="similarity">
    <text evidence="3 12">Belongs to the organic radical-activating enzymes family.</text>
</comment>
<evidence type="ECO:0000313" key="14">
    <source>
        <dbReference type="Proteomes" id="UP000238358"/>
    </source>
</evidence>
<comment type="cofactor">
    <cofactor evidence="1">
        <name>[4Fe-4S] cluster</name>
        <dbReference type="ChEBI" id="CHEBI:49883"/>
    </cofactor>
</comment>
<evidence type="ECO:0000256" key="11">
    <source>
        <dbReference type="ARBA" id="ARBA00047365"/>
    </source>
</evidence>
<dbReference type="InterPro" id="IPR007197">
    <property type="entry name" value="rSAM"/>
</dbReference>
<reference evidence="13 14" key="1">
    <citation type="journal article" date="2018" name="Genome Announc.">
        <title>Complete genomes of two Megasphaera elsdenii strains, NCIMB 702410 and ATCC 25940.</title>
        <authorList>
            <person name="Hatmaker E.A."/>
            <person name="O'Dell K."/>
            <person name="Riley L.A."/>
            <person name="Klingeman D.M."/>
            <person name="Guss A.M."/>
        </authorList>
    </citation>
    <scope>NUCLEOTIDE SEQUENCE [LARGE SCALE GENOMIC DNA]</scope>
    <source>
        <strain evidence="13 14">NCIMB702410</strain>
    </source>
</reference>
<dbReference type="SUPFAM" id="SSF102114">
    <property type="entry name" value="Radical SAM enzymes"/>
    <property type="match status" value="1"/>
</dbReference>
<protein>
    <recommendedName>
        <fullName evidence="4 12">Anaerobic ribonucleoside-triphosphate reductase-activating protein</fullName>
        <ecNumber evidence="12">1.97.1.-</ecNumber>
    </recommendedName>
</protein>
<dbReference type="GO" id="GO:0051539">
    <property type="term" value="F:4 iron, 4 sulfur cluster binding"/>
    <property type="evidence" value="ECO:0007669"/>
    <property type="project" value="UniProtKB-KW"/>
</dbReference>
<dbReference type="EMBL" id="CP027569">
    <property type="protein sequence ID" value="AVO27498.1"/>
    <property type="molecule type" value="Genomic_DNA"/>
</dbReference>
<dbReference type="InterPro" id="IPR012837">
    <property type="entry name" value="NrdG"/>
</dbReference>
<name>A0A2S0M7Q5_MEGEL</name>
<dbReference type="InterPro" id="IPR013785">
    <property type="entry name" value="Aldolase_TIM"/>
</dbReference>
<evidence type="ECO:0000256" key="10">
    <source>
        <dbReference type="ARBA" id="ARBA00023014"/>
    </source>
</evidence>
<evidence type="ECO:0000256" key="8">
    <source>
        <dbReference type="ARBA" id="ARBA00023002"/>
    </source>
</evidence>
<evidence type="ECO:0000256" key="2">
    <source>
        <dbReference type="ARBA" id="ARBA00003852"/>
    </source>
</evidence>
<keyword evidence="9" id="KW-0408">Iron</keyword>
<dbReference type="Proteomes" id="UP000238358">
    <property type="component" value="Chromosome"/>
</dbReference>
<evidence type="ECO:0000256" key="12">
    <source>
        <dbReference type="PIRNR" id="PIRNR000368"/>
    </source>
</evidence>
<dbReference type="InterPro" id="IPR034457">
    <property type="entry name" value="Organic_radical-activating"/>
</dbReference>
<dbReference type="InterPro" id="IPR001989">
    <property type="entry name" value="Radical_activat_CS"/>
</dbReference>
<evidence type="ECO:0000256" key="3">
    <source>
        <dbReference type="ARBA" id="ARBA00009777"/>
    </source>
</evidence>
<keyword evidence="6" id="KW-0949">S-adenosyl-L-methionine</keyword>
<dbReference type="SFLD" id="SFLDG01066">
    <property type="entry name" value="organic_radical-activating_enz"/>
    <property type="match status" value="1"/>
</dbReference>
<dbReference type="EC" id="1.97.1.-" evidence="12"/>
<dbReference type="OrthoDB" id="9782387at2"/>
<proteinExistence type="inferred from homology"/>
<dbReference type="GO" id="GO:0004748">
    <property type="term" value="F:ribonucleoside-diphosphate reductase activity, thioredoxin disulfide as acceptor"/>
    <property type="evidence" value="ECO:0007669"/>
    <property type="project" value="TreeGrafter"/>
</dbReference>
<evidence type="ECO:0000313" key="13">
    <source>
        <dbReference type="EMBL" id="AVO27498.1"/>
    </source>
</evidence>
<dbReference type="SFLD" id="SFLDG01063">
    <property type="entry name" value="activating_enzymes__group_1"/>
    <property type="match status" value="1"/>
</dbReference>
<keyword evidence="5" id="KW-0004">4Fe-4S</keyword>
<dbReference type="Gene3D" id="3.20.20.70">
    <property type="entry name" value="Aldolase class I"/>
    <property type="match status" value="1"/>
</dbReference>
<evidence type="ECO:0000256" key="1">
    <source>
        <dbReference type="ARBA" id="ARBA00001966"/>
    </source>
</evidence>
<evidence type="ECO:0000256" key="9">
    <source>
        <dbReference type="ARBA" id="ARBA00023004"/>
    </source>
</evidence>
<dbReference type="InterPro" id="IPR058240">
    <property type="entry name" value="rSAM_sf"/>
</dbReference>
<dbReference type="Pfam" id="PF13353">
    <property type="entry name" value="Fer4_12"/>
    <property type="match status" value="1"/>
</dbReference>
<evidence type="ECO:0000256" key="7">
    <source>
        <dbReference type="ARBA" id="ARBA00022723"/>
    </source>
</evidence>
<sequence>MMDKDMMIRIAGVRKDSSDDGPGLRTVIFFQGCHMHCPGCQNKETQDPNGGVVWTVGELVKKVKEENYTHKVTISGGEPLEQLPGLRCLIRQLENEGFDVGIYTGWNLNQVPLDLFPYLSFIKVGNFQKDLKNPSLHFVGSENQSLYRISHEDGNNVLTSVNLF</sequence>
<dbReference type="GO" id="GO:0046872">
    <property type="term" value="F:metal ion binding"/>
    <property type="evidence" value="ECO:0007669"/>
    <property type="project" value="UniProtKB-KW"/>
</dbReference>